<evidence type="ECO:0000256" key="1">
    <source>
        <dbReference type="SAM" id="MobiDB-lite"/>
    </source>
</evidence>
<evidence type="ECO:0000313" key="2">
    <source>
        <dbReference type="EMBL" id="GBP97857.1"/>
    </source>
</evidence>
<proteinExistence type="predicted"/>
<keyword evidence="3" id="KW-1185">Reference proteome</keyword>
<accession>A0A4C2AGM9</accession>
<feature type="region of interest" description="Disordered" evidence="1">
    <location>
        <begin position="184"/>
        <end position="205"/>
    </location>
</feature>
<feature type="compositionally biased region" description="Basic and acidic residues" evidence="1">
    <location>
        <begin position="184"/>
        <end position="195"/>
    </location>
</feature>
<dbReference type="EMBL" id="BGZK01003015">
    <property type="protein sequence ID" value="GBP97857.1"/>
    <property type="molecule type" value="Genomic_DNA"/>
</dbReference>
<comment type="caution">
    <text evidence="2">The sequence shown here is derived from an EMBL/GenBank/DDBJ whole genome shotgun (WGS) entry which is preliminary data.</text>
</comment>
<evidence type="ECO:0000313" key="3">
    <source>
        <dbReference type="Proteomes" id="UP000299102"/>
    </source>
</evidence>
<name>A0A4C2AGM9_EUMVA</name>
<dbReference type="AlphaFoldDB" id="A0A4C2AGM9"/>
<protein>
    <submittedName>
        <fullName evidence="2">Uncharacterized protein</fullName>
    </submittedName>
</protein>
<reference evidence="2 3" key="1">
    <citation type="journal article" date="2019" name="Commun. Biol.">
        <title>The bagworm genome reveals a unique fibroin gene that provides high tensile strength.</title>
        <authorList>
            <person name="Kono N."/>
            <person name="Nakamura H."/>
            <person name="Ohtoshi R."/>
            <person name="Tomita M."/>
            <person name="Numata K."/>
            <person name="Arakawa K."/>
        </authorList>
    </citation>
    <scope>NUCLEOTIDE SEQUENCE [LARGE SCALE GENOMIC DNA]</scope>
</reference>
<organism evidence="2 3">
    <name type="scientific">Eumeta variegata</name>
    <name type="common">Bagworm moth</name>
    <name type="synonym">Eumeta japonica</name>
    <dbReference type="NCBI Taxonomy" id="151549"/>
    <lineage>
        <taxon>Eukaryota</taxon>
        <taxon>Metazoa</taxon>
        <taxon>Ecdysozoa</taxon>
        <taxon>Arthropoda</taxon>
        <taxon>Hexapoda</taxon>
        <taxon>Insecta</taxon>
        <taxon>Pterygota</taxon>
        <taxon>Neoptera</taxon>
        <taxon>Endopterygota</taxon>
        <taxon>Lepidoptera</taxon>
        <taxon>Glossata</taxon>
        <taxon>Ditrysia</taxon>
        <taxon>Tineoidea</taxon>
        <taxon>Psychidae</taxon>
        <taxon>Oiketicinae</taxon>
        <taxon>Eumeta</taxon>
    </lineage>
</organism>
<gene>
    <name evidence="2" type="ORF">EVAR_70431_1</name>
</gene>
<dbReference type="Proteomes" id="UP000299102">
    <property type="component" value="Unassembled WGS sequence"/>
</dbReference>
<sequence length="205" mass="22622">MFEGEILVLHTAIKNVRWGEDGVTNIFSYSKSALQVLTASKTYNPLDNLARADIMNIAAEGRKKLFAHFYSTSRLKLVLFVQRYSTTFTGLTRGFGVATCGASRKSLSFGLRALADSNNRLVLALAEGLRDGLPDQPFFRFFNVFSFRGELVRGPLSEALSRHPQFAERLTMFNLQIGLPAKGHTSDNRGVKKEPSSGVGSDGIR</sequence>